<dbReference type="InterPro" id="IPR002156">
    <property type="entry name" value="RNaseH_domain"/>
</dbReference>
<feature type="domain" description="Reverse transcriptase zinc-binding" evidence="2">
    <location>
        <begin position="63"/>
        <end position="161"/>
    </location>
</feature>
<evidence type="ECO:0000259" key="1">
    <source>
        <dbReference type="Pfam" id="PF13456"/>
    </source>
</evidence>
<dbReference type="CDD" id="cd06222">
    <property type="entry name" value="RNase_H_like"/>
    <property type="match status" value="1"/>
</dbReference>
<dbReference type="SUPFAM" id="SSF53098">
    <property type="entry name" value="Ribonuclease H-like"/>
    <property type="match status" value="1"/>
</dbReference>
<dbReference type="Pfam" id="PF13966">
    <property type="entry name" value="zf-RVT"/>
    <property type="match status" value="1"/>
</dbReference>
<dbReference type="InterPro" id="IPR044730">
    <property type="entry name" value="RNase_H-like_dom_plant"/>
</dbReference>
<gene>
    <name evidence="3" type="ORF">LIER_30638</name>
</gene>
<dbReference type="EMBL" id="BAABME010011060">
    <property type="protein sequence ID" value="GAA0183176.1"/>
    <property type="molecule type" value="Genomic_DNA"/>
</dbReference>
<dbReference type="InterPro" id="IPR012337">
    <property type="entry name" value="RNaseH-like_sf"/>
</dbReference>
<sequence length="343" mass="38868">MGGRWRIGNEKNVKIWGARWLPRPMSFLPPNQFEEISDDALVEELIENSGERFIWHYTKNGWFTVSSAYRLIMDTNLCGDQKVQLSSSSGDVQGCWEDIWGVQVPAKFRNFMWRLASGLLPTRVQLQHRGMKIDNKCPFCFKRGEDIAHAIFKCKNSKNTWVAVGDRKSTWRNYDSGSQGPSTTPSWTKPSSGYIKMNVDAAIHKHQQVIGFGWVIRDDKGQFISAGTKRDAFTSNAEQAELLAIKFAVGFLHQHSFELVIIESDCMTAIGKINAEVEDLSMVGNIVADIKRVALLFRECLFAHARRNCNICAHLMAKSATLGEQIQEWWSSFVFRSGGMIGY</sequence>
<reference evidence="3 4" key="1">
    <citation type="submission" date="2024-01" db="EMBL/GenBank/DDBJ databases">
        <title>The complete chloroplast genome sequence of Lithospermum erythrorhizon: insights into the phylogenetic relationship among Boraginaceae species and the maternal lineages of purple gromwells.</title>
        <authorList>
            <person name="Okada T."/>
            <person name="Watanabe K."/>
        </authorList>
    </citation>
    <scope>NUCLEOTIDE SEQUENCE [LARGE SCALE GENOMIC DNA]</scope>
</reference>
<dbReference type="InterPro" id="IPR036397">
    <property type="entry name" value="RNaseH_sf"/>
</dbReference>
<name>A0AAV3RU65_LITER</name>
<proteinExistence type="predicted"/>
<evidence type="ECO:0000259" key="2">
    <source>
        <dbReference type="Pfam" id="PF13966"/>
    </source>
</evidence>
<dbReference type="InterPro" id="IPR026960">
    <property type="entry name" value="RVT-Znf"/>
</dbReference>
<dbReference type="AlphaFoldDB" id="A0AAV3RU65"/>
<comment type="caution">
    <text evidence="3">The sequence shown here is derived from an EMBL/GenBank/DDBJ whole genome shotgun (WGS) entry which is preliminary data.</text>
</comment>
<accession>A0AAV3RU65</accession>
<dbReference type="Pfam" id="PF13456">
    <property type="entry name" value="RVT_3"/>
    <property type="match status" value="1"/>
</dbReference>
<dbReference type="GO" id="GO:0003676">
    <property type="term" value="F:nucleic acid binding"/>
    <property type="evidence" value="ECO:0007669"/>
    <property type="project" value="InterPro"/>
</dbReference>
<keyword evidence="4" id="KW-1185">Reference proteome</keyword>
<evidence type="ECO:0000313" key="3">
    <source>
        <dbReference type="EMBL" id="GAA0183176.1"/>
    </source>
</evidence>
<dbReference type="Proteomes" id="UP001454036">
    <property type="component" value="Unassembled WGS sequence"/>
</dbReference>
<dbReference type="PANTHER" id="PTHR47074">
    <property type="entry name" value="BNAC02G40300D PROTEIN"/>
    <property type="match status" value="1"/>
</dbReference>
<evidence type="ECO:0000313" key="4">
    <source>
        <dbReference type="Proteomes" id="UP001454036"/>
    </source>
</evidence>
<protein>
    <submittedName>
        <fullName evidence="3">Uncharacterized protein</fullName>
    </submittedName>
</protein>
<organism evidence="3 4">
    <name type="scientific">Lithospermum erythrorhizon</name>
    <name type="common">Purple gromwell</name>
    <name type="synonym">Lithospermum officinale var. erythrorhizon</name>
    <dbReference type="NCBI Taxonomy" id="34254"/>
    <lineage>
        <taxon>Eukaryota</taxon>
        <taxon>Viridiplantae</taxon>
        <taxon>Streptophyta</taxon>
        <taxon>Embryophyta</taxon>
        <taxon>Tracheophyta</taxon>
        <taxon>Spermatophyta</taxon>
        <taxon>Magnoliopsida</taxon>
        <taxon>eudicotyledons</taxon>
        <taxon>Gunneridae</taxon>
        <taxon>Pentapetalae</taxon>
        <taxon>asterids</taxon>
        <taxon>lamiids</taxon>
        <taxon>Boraginales</taxon>
        <taxon>Boraginaceae</taxon>
        <taxon>Boraginoideae</taxon>
        <taxon>Lithospermeae</taxon>
        <taxon>Lithospermum</taxon>
    </lineage>
</organism>
<dbReference type="Gene3D" id="3.30.420.10">
    <property type="entry name" value="Ribonuclease H-like superfamily/Ribonuclease H"/>
    <property type="match status" value="1"/>
</dbReference>
<feature type="domain" description="RNase H type-1" evidence="1">
    <location>
        <begin position="198"/>
        <end position="320"/>
    </location>
</feature>
<dbReference type="GO" id="GO:0004523">
    <property type="term" value="F:RNA-DNA hybrid ribonuclease activity"/>
    <property type="evidence" value="ECO:0007669"/>
    <property type="project" value="InterPro"/>
</dbReference>
<dbReference type="InterPro" id="IPR052929">
    <property type="entry name" value="RNase_H-like_EbsB-rel"/>
</dbReference>
<dbReference type="PANTHER" id="PTHR47074:SF48">
    <property type="entry name" value="POLYNUCLEOTIDYL TRANSFERASE, RIBONUCLEASE H-LIKE SUPERFAMILY PROTEIN"/>
    <property type="match status" value="1"/>
</dbReference>